<dbReference type="GO" id="GO:0050561">
    <property type="term" value="F:glutamate-tRNA(Gln) ligase activity"/>
    <property type="evidence" value="ECO:0007669"/>
    <property type="project" value="UniProtKB-EC"/>
</dbReference>
<dbReference type="AlphaFoldDB" id="A0A139NCH0"/>
<dbReference type="PATRIC" id="fig|315405.11.peg.196"/>
<evidence type="ECO:0000256" key="2">
    <source>
        <dbReference type="ARBA" id="ARBA00022741"/>
    </source>
</evidence>
<dbReference type="EC" id="6.1.1.24" evidence="7"/>
<dbReference type="EC" id="6.1.1.17" evidence="7"/>
<keyword evidence="4" id="KW-0648">Protein biosynthesis</keyword>
<dbReference type="Proteomes" id="UP000070198">
    <property type="component" value="Unassembled WGS sequence"/>
</dbReference>
<organism evidence="7 8">
    <name type="scientific">Streptococcus gallolyticus</name>
    <dbReference type="NCBI Taxonomy" id="315405"/>
    <lineage>
        <taxon>Bacteria</taxon>
        <taxon>Bacillati</taxon>
        <taxon>Bacillota</taxon>
        <taxon>Bacilli</taxon>
        <taxon>Lactobacillales</taxon>
        <taxon>Streptococcaceae</taxon>
        <taxon>Streptococcus</taxon>
    </lineage>
</organism>
<evidence type="ECO:0000259" key="6">
    <source>
        <dbReference type="Pfam" id="PF19269"/>
    </source>
</evidence>
<evidence type="ECO:0000313" key="8">
    <source>
        <dbReference type="Proteomes" id="UP000070198"/>
    </source>
</evidence>
<feature type="domain" description="Aminoacyl-tRNA synthetase class I anticodon-binding" evidence="6">
    <location>
        <begin position="1"/>
        <end position="35"/>
    </location>
</feature>
<gene>
    <name evidence="7" type="ORF">SGADD02_00175</name>
</gene>
<dbReference type="EMBL" id="LQOF01000021">
    <property type="protein sequence ID" value="KXT73481.1"/>
    <property type="molecule type" value="Genomic_DNA"/>
</dbReference>
<keyword evidence="5" id="KW-0030">Aminoacyl-tRNA synthetase</keyword>
<dbReference type="InterPro" id="IPR020751">
    <property type="entry name" value="aa-tRNA-synth_I_codon-bd_sub2"/>
</dbReference>
<dbReference type="SUPFAM" id="SSF48163">
    <property type="entry name" value="An anticodon-binding domain of class I aminoacyl-tRNA synthetases"/>
    <property type="match status" value="1"/>
</dbReference>
<dbReference type="Gene3D" id="1.10.10.350">
    <property type="match status" value="1"/>
</dbReference>
<proteinExistence type="predicted"/>
<evidence type="ECO:0000256" key="3">
    <source>
        <dbReference type="ARBA" id="ARBA00022840"/>
    </source>
</evidence>
<dbReference type="InterPro" id="IPR008925">
    <property type="entry name" value="aa_tRNA-synth_I_cd-bd_sf"/>
</dbReference>
<dbReference type="GO" id="GO:0005524">
    <property type="term" value="F:ATP binding"/>
    <property type="evidence" value="ECO:0007669"/>
    <property type="project" value="UniProtKB-KW"/>
</dbReference>
<evidence type="ECO:0000256" key="4">
    <source>
        <dbReference type="ARBA" id="ARBA00022917"/>
    </source>
</evidence>
<evidence type="ECO:0000313" key="7">
    <source>
        <dbReference type="EMBL" id="KXT73481.1"/>
    </source>
</evidence>
<sequence length="40" mass="4533">MPIRIAVSGEMHGPELPDTIYLLGREKSIEHIENMLNSLK</sequence>
<keyword evidence="3" id="KW-0067">ATP-binding</keyword>
<dbReference type="InterPro" id="IPR045462">
    <property type="entry name" value="aa-tRNA-synth_I_cd-bd"/>
</dbReference>
<evidence type="ECO:0000256" key="5">
    <source>
        <dbReference type="ARBA" id="ARBA00023146"/>
    </source>
</evidence>
<dbReference type="GO" id="GO:0004818">
    <property type="term" value="F:glutamate-tRNA ligase activity"/>
    <property type="evidence" value="ECO:0007669"/>
    <property type="project" value="UniProtKB-EC"/>
</dbReference>
<protein>
    <submittedName>
        <fullName evidence="7">Glutamyl-tRNA(Gln) synthetase</fullName>
        <ecNumber evidence="7">6.1.1.17</ecNumber>
        <ecNumber evidence="7">6.1.1.24</ecNumber>
    </submittedName>
</protein>
<keyword evidence="2" id="KW-0547">Nucleotide-binding</keyword>
<dbReference type="Pfam" id="PF19269">
    <property type="entry name" value="Anticodon_2"/>
    <property type="match status" value="1"/>
</dbReference>
<keyword evidence="1 7" id="KW-0436">Ligase</keyword>
<dbReference type="GO" id="GO:0000049">
    <property type="term" value="F:tRNA binding"/>
    <property type="evidence" value="ECO:0007669"/>
    <property type="project" value="InterPro"/>
</dbReference>
<reference evidence="7 8" key="1">
    <citation type="submission" date="2016-01" db="EMBL/GenBank/DDBJ databases">
        <title>Highly variable Streptococcus oralis are common among viridans streptococci isolated from primates.</title>
        <authorList>
            <person name="Denapaite D."/>
            <person name="Rieger M."/>
            <person name="Koendgen S."/>
            <person name="Brueckner R."/>
            <person name="Ochigava I."/>
            <person name="Kappeler P."/>
            <person name="Maetz-Rensing K."/>
            <person name="Leendertz F."/>
            <person name="Hakenbeck R."/>
        </authorList>
    </citation>
    <scope>NUCLEOTIDE SEQUENCE [LARGE SCALE GENOMIC DNA]</scope>
    <source>
        <strain evidence="7 8">DD02</strain>
    </source>
</reference>
<dbReference type="GO" id="GO:0006412">
    <property type="term" value="P:translation"/>
    <property type="evidence" value="ECO:0007669"/>
    <property type="project" value="UniProtKB-KW"/>
</dbReference>
<accession>A0A139NCH0</accession>
<comment type="caution">
    <text evidence="7">The sequence shown here is derived from an EMBL/GenBank/DDBJ whole genome shotgun (WGS) entry which is preliminary data.</text>
</comment>
<evidence type="ECO:0000256" key="1">
    <source>
        <dbReference type="ARBA" id="ARBA00022598"/>
    </source>
</evidence>
<name>A0A139NCH0_9STRE</name>